<evidence type="ECO:0000259" key="3">
    <source>
        <dbReference type="Pfam" id="PF12051"/>
    </source>
</evidence>
<dbReference type="EMBL" id="LVYI01000002">
    <property type="protein sequence ID" value="OAP63496.1"/>
    <property type="molecule type" value="Genomic_DNA"/>
</dbReference>
<organism evidence="4 5">
    <name type="scientific">Fonsecaea erecta</name>
    <dbReference type="NCBI Taxonomy" id="1367422"/>
    <lineage>
        <taxon>Eukaryota</taxon>
        <taxon>Fungi</taxon>
        <taxon>Dikarya</taxon>
        <taxon>Ascomycota</taxon>
        <taxon>Pezizomycotina</taxon>
        <taxon>Eurotiomycetes</taxon>
        <taxon>Chaetothyriomycetidae</taxon>
        <taxon>Chaetothyriales</taxon>
        <taxon>Herpotrichiellaceae</taxon>
        <taxon>Fonsecaea</taxon>
    </lineage>
</organism>
<dbReference type="Proteomes" id="UP000078343">
    <property type="component" value="Unassembled WGS sequence"/>
</dbReference>
<evidence type="ECO:0000313" key="4">
    <source>
        <dbReference type="EMBL" id="OAP63496.1"/>
    </source>
</evidence>
<dbReference type="PANTHER" id="PTHR34814">
    <property type="entry name" value="NITROSOGUANIDINE RESISTANCE PROTEIN SNG1"/>
    <property type="match status" value="1"/>
</dbReference>
<keyword evidence="2" id="KW-1133">Transmembrane helix</keyword>
<proteinExistence type="predicted"/>
<sequence>MRCEMCRHHGWQGKQSPPLTRLKEEDVDCASEQSQARDEPPVAHNVPCPDATLLCTAIKRFPSLNRSIVESDQSSSTLAEKDEEDDESPKDLEDLDGVRSTSTAGFFDPSLSQMRSAVLQKYSWTLALLCAFILGVLSLHWGFLFRVHENLSSATIAVVDFDATSPPYENVEPIVGHFIKATISHERATQRYSLGYKFLDPGAFRHDPGAIHLAVHEEKYWGAIIVNSNASALLRRAVEQGNVSYDPFGAGAVVVNQARDIKFYSQYITPVLTRLASDISFAFGRNWTQSVLANDSLAQRRYSNAPQALSPGIGFSLFDVRPFDPPTAIPTVSMGFVYLMVVALFSFAFFVPTHMEFVLGEPSHRQPPLKFMHLVIWRYLSTIVTYFFLSLCYSLVGLAFHARYFGHATFVVYWMLNWLGMAAIGLACENVAMAASQPWPGLWLLFWIVSNTSTGFCALELAPGFFKWGHAWPLRQVVYGSRTLLFGTQGRLGLNFGILVAWAGIGTVLFPCCCWIMRRKEMKTHGESGLTELSE</sequence>
<evidence type="ECO:0000256" key="1">
    <source>
        <dbReference type="SAM" id="MobiDB-lite"/>
    </source>
</evidence>
<feature type="compositionally biased region" description="Polar residues" evidence="1">
    <location>
        <begin position="69"/>
        <end position="78"/>
    </location>
</feature>
<dbReference type="GO" id="GO:0016020">
    <property type="term" value="C:membrane"/>
    <property type="evidence" value="ECO:0007669"/>
    <property type="project" value="TreeGrafter"/>
</dbReference>
<gene>
    <name evidence="4" type="ORF">AYL99_02723</name>
</gene>
<feature type="transmembrane region" description="Helical" evidence="2">
    <location>
        <begin position="376"/>
        <end position="400"/>
    </location>
</feature>
<feature type="domain" description="DUF3533" evidence="3">
    <location>
        <begin position="127"/>
        <end position="507"/>
    </location>
</feature>
<keyword evidence="2" id="KW-0472">Membrane</keyword>
<keyword evidence="5" id="KW-1185">Reference proteome</keyword>
<dbReference type="PANTHER" id="PTHR34814:SF1">
    <property type="entry name" value="NITROSOGUANIDINE RESISTANCE PROTEIN SNG1"/>
    <property type="match status" value="1"/>
</dbReference>
<feature type="region of interest" description="Disordered" evidence="1">
    <location>
        <begin position="69"/>
        <end position="97"/>
    </location>
</feature>
<evidence type="ECO:0000256" key="2">
    <source>
        <dbReference type="SAM" id="Phobius"/>
    </source>
</evidence>
<dbReference type="GeneID" id="30006893"/>
<feature type="transmembrane region" description="Helical" evidence="2">
    <location>
        <begin position="494"/>
        <end position="517"/>
    </location>
</feature>
<dbReference type="InterPro" id="IPR053001">
    <property type="entry name" value="MNNG_permease-like"/>
</dbReference>
<feature type="transmembrane region" description="Helical" evidence="2">
    <location>
        <begin position="335"/>
        <end position="355"/>
    </location>
</feature>
<feature type="transmembrane region" description="Helical" evidence="2">
    <location>
        <begin position="412"/>
        <end position="432"/>
    </location>
</feature>
<dbReference type="OrthoDB" id="2140105at2759"/>
<name>A0A178ZVP3_9EURO</name>
<dbReference type="AlphaFoldDB" id="A0A178ZVP3"/>
<comment type="caution">
    <text evidence="4">The sequence shown here is derived from an EMBL/GenBank/DDBJ whole genome shotgun (WGS) entry which is preliminary data.</text>
</comment>
<feature type="region of interest" description="Disordered" evidence="1">
    <location>
        <begin position="1"/>
        <end position="43"/>
    </location>
</feature>
<feature type="transmembrane region" description="Helical" evidence="2">
    <location>
        <begin position="444"/>
        <end position="466"/>
    </location>
</feature>
<dbReference type="InterPro" id="IPR022703">
    <property type="entry name" value="DUF3533"/>
</dbReference>
<keyword evidence="2" id="KW-0812">Transmembrane</keyword>
<feature type="transmembrane region" description="Helical" evidence="2">
    <location>
        <begin position="122"/>
        <end position="143"/>
    </location>
</feature>
<evidence type="ECO:0000313" key="5">
    <source>
        <dbReference type="Proteomes" id="UP000078343"/>
    </source>
</evidence>
<dbReference type="RefSeq" id="XP_018696863.1">
    <property type="nucleotide sequence ID" value="XM_018834239.1"/>
</dbReference>
<protein>
    <recommendedName>
        <fullName evidence="3">DUF3533 domain-containing protein</fullName>
    </recommendedName>
</protein>
<reference evidence="4 5" key="1">
    <citation type="submission" date="2016-04" db="EMBL/GenBank/DDBJ databases">
        <title>Draft genome of Fonsecaea erecta CBS 125763.</title>
        <authorList>
            <person name="Weiss V.A."/>
            <person name="Vicente V.A."/>
            <person name="Raittz R.T."/>
            <person name="Moreno L.F."/>
            <person name="De Souza E.M."/>
            <person name="Pedrosa F.O."/>
            <person name="Steffens M.B."/>
            <person name="Faoro H."/>
            <person name="Tadra-Sfeir M.Z."/>
            <person name="Najafzadeh M.J."/>
            <person name="Felipe M.S."/>
            <person name="Teixeira M."/>
            <person name="Sun J."/>
            <person name="Xi L."/>
            <person name="Gomes R."/>
            <person name="De Azevedo C.M."/>
            <person name="Salgado C.G."/>
            <person name="Da Silva M.B."/>
            <person name="Nascimento M.F."/>
            <person name="Queiroz-Telles F."/>
            <person name="Attili D.S."/>
            <person name="Gorbushina A."/>
        </authorList>
    </citation>
    <scope>NUCLEOTIDE SEQUENCE [LARGE SCALE GENOMIC DNA]</scope>
    <source>
        <strain evidence="4 5">CBS 125763</strain>
    </source>
</reference>
<accession>A0A178ZVP3</accession>
<dbReference type="STRING" id="1367422.A0A178ZVP3"/>
<dbReference type="Pfam" id="PF12051">
    <property type="entry name" value="DUF3533"/>
    <property type="match status" value="1"/>
</dbReference>